<keyword evidence="2" id="KW-1185">Reference proteome</keyword>
<dbReference type="Pfam" id="PF07751">
    <property type="entry name" value="Abi_2"/>
    <property type="match status" value="1"/>
</dbReference>
<dbReference type="AlphaFoldDB" id="Q8EWX6"/>
<dbReference type="KEGG" id="mpe:MYPE740"/>
<dbReference type="eggNOG" id="COG4823">
    <property type="taxonomic scope" value="Bacteria"/>
</dbReference>
<dbReference type="HOGENOM" id="CLU_956278_0_0_14"/>
<reference evidence="1 2" key="1">
    <citation type="journal article" date="2002" name="Nucleic Acids Res.">
        <title>The complete genomic sequence of Mycoplasma penetrans, an intracellular bacterial pathogen in humans.</title>
        <authorList>
            <person name="Sasaki Y."/>
            <person name="Ishikawa J."/>
            <person name="Yamashita A."/>
            <person name="Oshima K."/>
            <person name="Kenri T."/>
            <person name="Furuya K."/>
            <person name="Yoshino C."/>
            <person name="Horino A."/>
            <person name="Shiba T."/>
            <person name="Sasaki T."/>
            <person name="Hattori M."/>
        </authorList>
    </citation>
    <scope>NUCLEOTIDE SEQUENCE [LARGE SCALE GENOMIC DNA]</scope>
    <source>
        <strain evidence="1 2">HF-2</strain>
    </source>
</reference>
<accession>Q8EWX6</accession>
<dbReference type="InterPro" id="IPR011664">
    <property type="entry name" value="Abi_system_AbiD/AbiF-like"/>
</dbReference>
<name>Q8EWX6_MALP2</name>
<organism evidence="1 2">
    <name type="scientific">Malacoplasma penetrans (strain HF-2)</name>
    <name type="common">Mycoplasma penetrans</name>
    <dbReference type="NCBI Taxonomy" id="272633"/>
    <lineage>
        <taxon>Bacteria</taxon>
        <taxon>Bacillati</taxon>
        <taxon>Mycoplasmatota</taxon>
        <taxon>Mycoplasmoidales</taxon>
        <taxon>Mycoplasmoidaceae</taxon>
        <taxon>Malacoplasma</taxon>
    </lineage>
</organism>
<evidence type="ECO:0000313" key="1">
    <source>
        <dbReference type="EMBL" id="BAC43864.1"/>
    </source>
</evidence>
<dbReference type="RefSeq" id="WP_011076900.1">
    <property type="nucleotide sequence ID" value="NC_004432.1"/>
</dbReference>
<gene>
    <name evidence="1" type="ordered locus">MYPE740</name>
</gene>
<dbReference type="EMBL" id="BA000026">
    <property type="protein sequence ID" value="BAC43864.1"/>
    <property type="molecule type" value="Genomic_DNA"/>
</dbReference>
<evidence type="ECO:0000313" key="2">
    <source>
        <dbReference type="Proteomes" id="UP000002522"/>
    </source>
</evidence>
<sequence>MIRMSEKEIREFLQKLGLKIENWIKLANFLSIYPTDRIIKDYFYIFLDKNTDMFYEGTTDTDIISLIMFDKEISTNLLKWLLIFETRFKKILIEKWVDIAKPKTDKVYLLNENDFIKLIPNIRKNNLDFKKFTYSLFEHVSNSEFLQDYHSLKDIPFHDLSYSWTFATAINFYRVVSDQVQKEILIEFNIPFEFKDYFHKALNVFLKIRNTISHNHIIYNFKTNLYRLEFNKIYKYLFKEDNQLNQPINLNQIMTFLDYLLNWKHCKKEFEDKLKDLKILNKAKENLIKLFYGLEY</sequence>
<dbReference type="STRING" id="272633.gene:10731165"/>
<dbReference type="Proteomes" id="UP000002522">
    <property type="component" value="Chromosome"/>
</dbReference>
<evidence type="ECO:0008006" key="3">
    <source>
        <dbReference type="Google" id="ProtNLM"/>
    </source>
</evidence>
<proteinExistence type="predicted"/>
<protein>
    <recommendedName>
        <fullName evidence="3">Abi family protein</fullName>
    </recommendedName>
</protein>
<dbReference type="InParanoid" id="Q8EWX6"/>